<evidence type="ECO:0000256" key="2">
    <source>
        <dbReference type="ARBA" id="ARBA00005712"/>
    </source>
</evidence>
<sequence>MADSNATMRVEVVSPERVLFSGEGTQVITRTLEGGEVAFLPGHAAFLGALTENHTRIYLADGTIQNLAVHLGFVEVGADHVTILSDAAELEEDIDVAAVRAAKVRLEEQLRTEHSAEVEAELRRTHARIAATGGLDSSH</sequence>
<dbReference type="InterPro" id="IPR001469">
    <property type="entry name" value="ATP_synth_F1_dsu/esu"/>
</dbReference>
<keyword evidence="4" id="KW-0406">Ion transport</keyword>
<dbReference type="EMBL" id="CAEZWJ010000045">
    <property type="protein sequence ID" value="CAB4660124.1"/>
    <property type="molecule type" value="Genomic_DNA"/>
</dbReference>
<evidence type="ECO:0000259" key="8">
    <source>
        <dbReference type="Pfam" id="PF02823"/>
    </source>
</evidence>
<evidence type="ECO:0000256" key="1">
    <source>
        <dbReference type="ARBA" id="ARBA00004170"/>
    </source>
</evidence>
<dbReference type="Gene3D" id="2.60.15.10">
    <property type="entry name" value="F0F1 ATP synthase delta/epsilon subunit, N-terminal"/>
    <property type="match status" value="1"/>
</dbReference>
<dbReference type="CDD" id="cd12152">
    <property type="entry name" value="F1-ATPase_delta"/>
    <property type="match status" value="1"/>
</dbReference>
<dbReference type="InterPro" id="IPR036771">
    <property type="entry name" value="ATPsynth_dsu/esu_N"/>
</dbReference>
<evidence type="ECO:0000256" key="5">
    <source>
        <dbReference type="ARBA" id="ARBA00023136"/>
    </source>
</evidence>
<dbReference type="GO" id="GO:0046933">
    <property type="term" value="F:proton-transporting ATP synthase activity, rotational mechanism"/>
    <property type="evidence" value="ECO:0007669"/>
    <property type="project" value="InterPro"/>
</dbReference>
<dbReference type="InterPro" id="IPR020546">
    <property type="entry name" value="ATP_synth_F1_dsu/esu_N"/>
</dbReference>
<comment type="subcellular location">
    <subcellularLocation>
        <location evidence="1">Membrane</location>
        <topology evidence="1">Peripheral membrane protein</topology>
    </subcellularLocation>
</comment>
<name>A0A6J6LHP0_9ZZZZ</name>
<protein>
    <submittedName>
        <fullName evidence="9">Unannotated protein</fullName>
    </submittedName>
</protein>
<dbReference type="PANTHER" id="PTHR13822:SF10">
    <property type="entry name" value="ATP SYNTHASE EPSILON CHAIN, CHLOROPLASTIC"/>
    <property type="match status" value="1"/>
</dbReference>
<evidence type="ECO:0000256" key="3">
    <source>
        <dbReference type="ARBA" id="ARBA00022448"/>
    </source>
</evidence>
<dbReference type="AlphaFoldDB" id="A0A6J6LHP0"/>
<evidence type="ECO:0000313" key="9">
    <source>
        <dbReference type="EMBL" id="CAB4660124.1"/>
    </source>
</evidence>
<keyword evidence="3" id="KW-0813">Transport</keyword>
<dbReference type="PANTHER" id="PTHR13822">
    <property type="entry name" value="ATP SYNTHASE DELTA/EPSILON CHAIN"/>
    <property type="match status" value="1"/>
</dbReference>
<proteinExistence type="inferred from homology"/>
<dbReference type="SUPFAM" id="SSF51344">
    <property type="entry name" value="Epsilon subunit of F1F0-ATP synthase N-terminal domain"/>
    <property type="match status" value="1"/>
</dbReference>
<comment type="similarity">
    <text evidence="2">Belongs to the ATPase epsilon chain family.</text>
</comment>
<evidence type="ECO:0000256" key="7">
    <source>
        <dbReference type="ARBA" id="ARBA00023310"/>
    </source>
</evidence>
<organism evidence="9">
    <name type="scientific">freshwater metagenome</name>
    <dbReference type="NCBI Taxonomy" id="449393"/>
    <lineage>
        <taxon>unclassified sequences</taxon>
        <taxon>metagenomes</taxon>
        <taxon>ecological metagenomes</taxon>
    </lineage>
</organism>
<accession>A0A6J6LHP0</accession>
<keyword evidence="5" id="KW-0472">Membrane</keyword>
<keyword evidence="7" id="KW-0066">ATP synthesis</keyword>
<evidence type="ECO:0000256" key="4">
    <source>
        <dbReference type="ARBA" id="ARBA00023065"/>
    </source>
</evidence>
<dbReference type="HAMAP" id="MF_00530">
    <property type="entry name" value="ATP_synth_epsil_bac"/>
    <property type="match status" value="1"/>
</dbReference>
<dbReference type="GO" id="GO:0045259">
    <property type="term" value="C:proton-transporting ATP synthase complex"/>
    <property type="evidence" value="ECO:0007669"/>
    <property type="project" value="UniProtKB-KW"/>
</dbReference>
<evidence type="ECO:0000256" key="6">
    <source>
        <dbReference type="ARBA" id="ARBA00023196"/>
    </source>
</evidence>
<dbReference type="Pfam" id="PF02823">
    <property type="entry name" value="ATP-synt_DE_N"/>
    <property type="match status" value="1"/>
</dbReference>
<gene>
    <name evidence="9" type="ORF">UFOPK2214_01180</name>
</gene>
<keyword evidence="6" id="KW-0139">CF(1)</keyword>
<reference evidence="9" key="1">
    <citation type="submission" date="2020-05" db="EMBL/GenBank/DDBJ databases">
        <authorList>
            <person name="Chiriac C."/>
            <person name="Salcher M."/>
            <person name="Ghai R."/>
            <person name="Kavagutti S V."/>
        </authorList>
    </citation>
    <scope>NUCLEOTIDE SEQUENCE</scope>
</reference>
<dbReference type="NCBIfam" id="TIGR01216">
    <property type="entry name" value="ATP_synt_epsi"/>
    <property type="match status" value="1"/>
</dbReference>
<feature type="domain" description="ATP synthase F1 complex delta/epsilon subunit N-terminal" evidence="8">
    <location>
        <begin position="8"/>
        <end position="88"/>
    </location>
</feature>